<accession>A0A8E2ET16</accession>
<dbReference type="InterPro" id="IPR001214">
    <property type="entry name" value="SET_dom"/>
</dbReference>
<dbReference type="Proteomes" id="UP000250140">
    <property type="component" value="Unassembled WGS sequence"/>
</dbReference>
<feature type="domain" description="SET" evidence="1">
    <location>
        <begin position="284"/>
        <end position="603"/>
    </location>
</feature>
<dbReference type="Pfam" id="PF00856">
    <property type="entry name" value="SET"/>
    <property type="match status" value="1"/>
</dbReference>
<dbReference type="AlphaFoldDB" id="A0A8E2ET16"/>
<dbReference type="PROSITE" id="PS50280">
    <property type="entry name" value="SET"/>
    <property type="match status" value="1"/>
</dbReference>
<evidence type="ECO:0000313" key="3">
    <source>
        <dbReference type="Proteomes" id="UP000250140"/>
    </source>
</evidence>
<dbReference type="SUPFAM" id="SSF82199">
    <property type="entry name" value="SET domain"/>
    <property type="match status" value="1"/>
</dbReference>
<organism evidence="2 3">
    <name type="scientific">Glonium stellatum</name>
    <dbReference type="NCBI Taxonomy" id="574774"/>
    <lineage>
        <taxon>Eukaryota</taxon>
        <taxon>Fungi</taxon>
        <taxon>Dikarya</taxon>
        <taxon>Ascomycota</taxon>
        <taxon>Pezizomycotina</taxon>
        <taxon>Dothideomycetes</taxon>
        <taxon>Pleosporomycetidae</taxon>
        <taxon>Gloniales</taxon>
        <taxon>Gloniaceae</taxon>
        <taxon>Glonium</taxon>
    </lineage>
</organism>
<reference evidence="2 3" key="1">
    <citation type="journal article" date="2016" name="Nat. Commun.">
        <title>Ectomycorrhizal ecology is imprinted in the genome of the dominant symbiotic fungus Cenococcum geophilum.</title>
        <authorList>
            <consortium name="DOE Joint Genome Institute"/>
            <person name="Peter M."/>
            <person name="Kohler A."/>
            <person name="Ohm R.A."/>
            <person name="Kuo A."/>
            <person name="Krutzmann J."/>
            <person name="Morin E."/>
            <person name="Arend M."/>
            <person name="Barry K.W."/>
            <person name="Binder M."/>
            <person name="Choi C."/>
            <person name="Clum A."/>
            <person name="Copeland A."/>
            <person name="Grisel N."/>
            <person name="Haridas S."/>
            <person name="Kipfer T."/>
            <person name="LaButti K."/>
            <person name="Lindquist E."/>
            <person name="Lipzen A."/>
            <person name="Maire R."/>
            <person name="Meier B."/>
            <person name="Mihaltcheva S."/>
            <person name="Molinier V."/>
            <person name="Murat C."/>
            <person name="Poggeler S."/>
            <person name="Quandt C.A."/>
            <person name="Sperisen C."/>
            <person name="Tritt A."/>
            <person name="Tisserant E."/>
            <person name="Crous P.W."/>
            <person name="Henrissat B."/>
            <person name="Nehls U."/>
            <person name="Egli S."/>
            <person name="Spatafora J.W."/>
            <person name="Grigoriev I.V."/>
            <person name="Martin F.M."/>
        </authorList>
    </citation>
    <scope>NUCLEOTIDE SEQUENCE [LARGE SCALE GENOMIC DNA]</scope>
    <source>
        <strain evidence="2 3">CBS 207.34</strain>
    </source>
</reference>
<gene>
    <name evidence="2" type="ORF">AOQ84DRAFT_120174</name>
</gene>
<dbReference type="GO" id="GO:0005634">
    <property type="term" value="C:nucleus"/>
    <property type="evidence" value="ECO:0007669"/>
    <property type="project" value="TreeGrafter"/>
</dbReference>
<sequence>MKTSIGALTESVANYRPYSSNAELASTETTHSTCERNPLSNNNLSCAQAHKTVGRERCIGSEVLRDLLLENPYCIDLRIKLARSYQLLGYPDLAAGESYKALLLIDEVVDEAGEYHESALEAAKKLIGCLPVQQRIERAVEQPEIAERLQLSEDHHSSIDIEVEDDEAAAWARTYWSKDAYFLLLECLLACGSLKSAFDYCLRVSKIFPGDPQFVSVQEKLENKLRSYFESKSITWDQKSIHVDDYPERGYVRRELYPWNSYEPDRFSAESLKFLNDEMSKVAPKLGVVATDLPLLDAGKLVSNSEAVITGSSSKYIKQLGVFARENIPLGEVVLEEKSMLTAIGRLHEFFCDACSATLPRENATTETPNGTFSGNRQICCEDCDDVFYCSPECHELAQSSYHPALCGCVVDLISKDIPATEAADTLYSLLLLRALAMAETQEVHPLELKEVKYIWGDYHGLPLEKVWCASQDGQLFDAFASVPQTLPFSFNANILTPLHMLEKMDVNVFDMNSRYDFWVFNTLYAKFRGTASARQGPDGRPEVSAVHPLWCLANHSCDPNVAWEWQGSIKFWTREKMIAWKNKESSRSPGIRKGEELLSHYCDVRLPVKERREWAIGALGGVCLCERCLWEAAEEESEGIAAA</sequence>
<dbReference type="EMBL" id="KV750538">
    <property type="protein sequence ID" value="OCL04336.1"/>
    <property type="molecule type" value="Genomic_DNA"/>
</dbReference>
<dbReference type="InterPro" id="IPR046341">
    <property type="entry name" value="SET_dom_sf"/>
</dbReference>
<dbReference type="PANTHER" id="PTHR12197">
    <property type="entry name" value="HISTONE-LYSINE N-METHYLTRANSFERASE SMYD"/>
    <property type="match status" value="1"/>
</dbReference>
<evidence type="ECO:0000313" key="2">
    <source>
        <dbReference type="EMBL" id="OCL04336.1"/>
    </source>
</evidence>
<keyword evidence="3" id="KW-1185">Reference proteome</keyword>
<dbReference type="Gene3D" id="2.170.270.10">
    <property type="entry name" value="SET domain"/>
    <property type="match status" value="1"/>
</dbReference>
<name>A0A8E2ET16_9PEZI</name>
<dbReference type="OrthoDB" id="438641at2759"/>
<protein>
    <recommendedName>
        <fullName evidence="1">SET domain-containing protein</fullName>
    </recommendedName>
</protein>
<evidence type="ECO:0000259" key="1">
    <source>
        <dbReference type="PROSITE" id="PS50280"/>
    </source>
</evidence>
<dbReference type="PANTHER" id="PTHR12197:SF273">
    <property type="entry name" value="MYND-TYPE ZINC FINGER PROTEIN SAMB"/>
    <property type="match status" value="1"/>
</dbReference>
<proteinExistence type="predicted"/>
<dbReference type="InterPro" id="IPR050869">
    <property type="entry name" value="H3K4_H4K5_MeTrfase"/>
</dbReference>